<name>X0YNG6_9ZZZZ</name>
<gene>
    <name evidence="1" type="ORF">S01H1_74613</name>
</gene>
<organism evidence="1">
    <name type="scientific">marine sediment metagenome</name>
    <dbReference type="NCBI Taxonomy" id="412755"/>
    <lineage>
        <taxon>unclassified sequences</taxon>
        <taxon>metagenomes</taxon>
        <taxon>ecological metagenomes</taxon>
    </lineage>
</organism>
<evidence type="ECO:0000313" key="1">
    <source>
        <dbReference type="EMBL" id="GAG38271.1"/>
    </source>
</evidence>
<proteinExistence type="predicted"/>
<comment type="caution">
    <text evidence="1">The sequence shown here is derived from an EMBL/GenBank/DDBJ whole genome shotgun (WGS) entry which is preliminary data.</text>
</comment>
<dbReference type="EMBL" id="BARS01049927">
    <property type="protein sequence ID" value="GAG38271.1"/>
    <property type="molecule type" value="Genomic_DNA"/>
</dbReference>
<sequence length="92" mass="10688">MEITPTHRIEFECTNDKDIIIPNIINPCYIYRVGDIIKRFDMFEYDEKTLGSSPLGIFKVVDVQHEALVTIDQMDQVIAVKVEKIEEKKTKS</sequence>
<dbReference type="AlphaFoldDB" id="X0YNG6"/>
<accession>X0YNG6</accession>
<reference evidence="1" key="1">
    <citation type="journal article" date="2014" name="Front. Microbiol.">
        <title>High frequency of phylogenetically diverse reductive dehalogenase-homologous genes in deep subseafloor sedimentary metagenomes.</title>
        <authorList>
            <person name="Kawai M."/>
            <person name="Futagami T."/>
            <person name="Toyoda A."/>
            <person name="Takaki Y."/>
            <person name="Nishi S."/>
            <person name="Hori S."/>
            <person name="Arai W."/>
            <person name="Tsubouchi T."/>
            <person name="Morono Y."/>
            <person name="Uchiyama I."/>
            <person name="Ito T."/>
            <person name="Fujiyama A."/>
            <person name="Inagaki F."/>
            <person name="Takami H."/>
        </authorList>
    </citation>
    <scope>NUCLEOTIDE SEQUENCE</scope>
    <source>
        <strain evidence="1">Expedition CK06-06</strain>
    </source>
</reference>
<protein>
    <submittedName>
        <fullName evidence="1">Uncharacterized protein</fullName>
    </submittedName>
</protein>